<dbReference type="PANTHER" id="PTHR37299">
    <property type="entry name" value="TRANSCRIPTIONAL REGULATOR-RELATED"/>
    <property type="match status" value="1"/>
</dbReference>
<dbReference type="GO" id="GO:0000156">
    <property type="term" value="F:phosphorelay response regulator activity"/>
    <property type="evidence" value="ECO:0007669"/>
    <property type="project" value="InterPro"/>
</dbReference>
<sequence length="234" mass="27416">MEKLKCIIVEDEPLAADILKDYVSEVPFLELEGIYINALYALEAMQRTKIDVIFLDIHLPKLKGFDFIKTLKEKPKIIITTAYREYALEGYELNISDYLLKPIKFTRFLTAVNRLENKEEIAIQPQQNGFISDKDHLVIISNKSRVKIYLDEILYIESKKKYIQIFTSNLSYQTRMPLNEIEEKLNKLNFVRIHRSFIVAKQKVHSCSAVKVELEGHTVPIGRSYKEYVQQILR</sequence>
<dbReference type="AlphaFoldDB" id="A0A4U1CSG4"/>
<dbReference type="EMBL" id="SWBR01000002">
    <property type="protein sequence ID" value="TKC10704.1"/>
    <property type="molecule type" value="Genomic_DNA"/>
</dbReference>
<dbReference type="InterPro" id="IPR046947">
    <property type="entry name" value="LytR-like"/>
</dbReference>
<feature type="modified residue" description="4-aspartylphosphate" evidence="1">
    <location>
        <position position="56"/>
    </location>
</feature>
<accession>A0A4U1CSG4</accession>
<evidence type="ECO:0000313" key="4">
    <source>
        <dbReference type="EMBL" id="TKC10704.1"/>
    </source>
</evidence>
<keyword evidence="1" id="KW-0597">Phosphoprotein</keyword>
<dbReference type="SMART" id="SM00448">
    <property type="entry name" value="REC"/>
    <property type="match status" value="1"/>
</dbReference>
<dbReference type="SMART" id="SM00850">
    <property type="entry name" value="LytTR"/>
    <property type="match status" value="1"/>
</dbReference>
<dbReference type="InterPro" id="IPR011006">
    <property type="entry name" value="CheY-like_superfamily"/>
</dbReference>
<comment type="caution">
    <text evidence="4">The sequence shown here is derived from an EMBL/GenBank/DDBJ whole genome shotgun (WGS) entry which is preliminary data.</text>
</comment>
<evidence type="ECO:0000313" key="5">
    <source>
        <dbReference type="Proteomes" id="UP000309488"/>
    </source>
</evidence>
<reference evidence="4 5" key="1">
    <citation type="submission" date="2019-04" db="EMBL/GenBank/DDBJ databases">
        <title>Pedobacter sp. RP-3-22 sp. nov., isolated from Arctic soil.</title>
        <authorList>
            <person name="Dahal R.H."/>
            <person name="Kim D.-U."/>
        </authorList>
    </citation>
    <scope>NUCLEOTIDE SEQUENCE [LARGE SCALE GENOMIC DNA]</scope>
    <source>
        <strain evidence="4 5">RP-3-22</strain>
    </source>
</reference>
<dbReference type="RefSeq" id="WP_136840792.1">
    <property type="nucleotide sequence ID" value="NZ_SWBR01000002.1"/>
</dbReference>
<dbReference type="InterPro" id="IPR001789">
    <property type="entry name" value="Sig_transdc_resp-reg_receiver"/>
</dbReference>
<dbReference type="Pfam" id="PF04397">
    <property type="entry name" value="LytTR"/>
    <property type="match status" value="1"/>
</dbReference>
<dbReference type="Gene3D" id="2.40.50.1020">
    <property type="entry name" value="LytTr DNA-binding domain"/>
    <property type="match status" value="1"/>
</dbReference>
<feature type="domain" description="HTH LytTR-type" evidence="3">
    <location>
        <begin position="137"/>
        <end position="234"/>
    </location>
</feature>
<keyword evidence="5" id="KW-1185">Reference proteome</keyword>
<protein>
    <submittedName>
        <fullName evidence="4">Response regulator transcription factor</fullName>
    </submittedName>
</protein>
<evidence type="ECO:0000259" key="2">
    <source>
        <dbReference type="PROSITE" id="PS50110"/>
    </source>
</evidence>
<dbReference type="SUPFAM" id="SSF52172">
    <property type="entry name" value="CheY-like"/>
    <property type="match status" value="1"/>
</dbReference>
<dbReference type="Gene3D" id="3.40.50.2300">
    <property type="match status" value="1"/>
</dbReference>
<dbReference type="Proteomes" id="UP000309488">
    <property type="component" value="Unassembled WGS sequence"/>
</dbReference>
<gene>
    <name evidence="4" type="ORF">FA048_11065</name>
</gene>
<feature type="domain" description="Response regulatory" evidence="2">
    <location>
        <begin position="5"/>
        <end position="116"/>
    </location>
</feature>
<dbReference type="InterPro" id="IPR007492">
    <property type="entry name" value="LytTR_DNA-bd_dom"/>
</dbReference>
<dbReference type="PANTHER" id="PTHR37299:SF1">
    <property type="entry name" value="STAGE 0 SPORULATION PROTEIN A HOMOLOG"/>
    <property type="match status" value="1"/>
</dbReference>
<name>A0A4U1CSG4_9SPHI</name>
<evidence type="ECO:0000256" key="1">
    <source>
        <dbReference type="PROSITE-ProRule" id="PRU00169"/>
    </source>
</evidence>
<proteinExistence type="predicted"/>
<dbReference type="PROSITE" id="PS50110">
    <property type="entry name" value="RESPONSE_REGULATORY"/>
    <property type="match status" value="1"/>
</dbReference>
<dbReference type="GO" id="GO:0003677">
    <property type="term" value="F:DNA binding"/>
    <property type="evidence" value="ECO:0007669"/>
    <property type="project" value="InterPro"/>
</dbReference>
<dbReference type="PROSITE" id="PS50930">
    <property type="entry name" value="HTH_LYTTR"/>
    <property type="match status" value="1"/>
</dbReference>
<organism evidence="4 5">
    <name type="scientific">Pedobacter polaris</name>
    <dbReference type="NCBI Taxonomy" id="2571273"/>
    <lineage>
        <taxon>Bacteria</taxon>
        <taxon>Pseudomonadati</taxon>
        <taxon>Bacteroidota</taxon>
        <taxon>Sphingobacteriia</taxon>
        <taxon>Sphingobacteriales</taxon>
        <taxon>Sphingobacteriaceae</taxon>
        <taxon>Pedobacter</taxon>
    </lineage>
</organism>
<evidence type="ECO:0000259" key="3">
    <source>
        <dbReference type="PROSITE" id="PS50930"/>
    </source>
</evidence>
<dbReference type="Pfam" id="PF00072">
    <property type="entry name" value="Response_reg"/>
    <property type="match status" value="1"/>
</dbReference>
<dbReference type="OrthoDB" id="9787344at2"/>